<accession>A0AAI8XLR0</accession>
<dbReference type="InterPro" id="IPR000835">
    <property type="entry name" value="HTH_MarR-typ"/>
</dbReference>
<keyword evidence="2" id="KW-0238">DNA-binding</keyword>
<evidence type="ECO:0000256" key="2">
    <source>
        <dbReference type="ARBA" id="ARBA00023125"/>
    </source>
</evidence>
<dbReference type="PANTHER" id="PTHR35790">
    <property type="entry name" value="HTH-TYPE TRANSCRIPTIONAL REGULATOR PCHR"/>
    <property type="match status" value="1"/>
</dbReference>
<sequence length="180" mass="19372">MVSMKTKLELIDAITELIGVVGDRFDGDDDGDAERDFIAGRLPARLEATARELPTLSMHLLAAIADGPVSVVGLAARSGQLKGTVSKHVHRLVEANLVSRNPIPGNRKEVELVLTPDGKRVADVHRQLHDEMNGGFRDFLRRYSSAELQVLVKVLGDLAAARKDGIRLVAADQAPITAGP</sequence>
<feature type="domain" description="HTH marR-type" evidence="4">
    <location>
        <begin position="11"/>
        <end position="160"/>
    </location>
</feature>
<gene>
    <name evidence="5" type="ORF">hbim_01052</name>
</gene>
<proteinExistence type="predicted"/>
<dbReference type="InterPro" id="IPR036388">
    <property type="entry name" value="WH-like_DNA-bd_sf"/>
</dbReference>
<dbReference type="Gene3D" id="1.10.10.10">
    <property type="entry name" value="Winged helix-like DNA-binding domain superfamily/Winged helix DNA-binding domain"/>
    <property type="match status" value="1"/>
</dbReference>
<dbReference type="SUPFAM" id="SSF46785">
    <property type="entry name" value="Winged helix' DNA-binding domain"/>
    <property type="match status" value="1"/>
</dbReference>
<reference evidence="5" key="1">
    <citation type="submission" date="2023-03" db="EMBL/GenBank/DDBJ databases">
        <title>Draft genome sequence of a Mycolicibacterium mageritense strain H4_3_1 isolated from a hybrid biological-inorganic system reactor.</title>
        <authorList>
            <person name="Feng X."/>
            <person name="Kazama D."/>
            <person name="Sato K."/>
            <person name="Kobayashi H."/>
        </authorList>
    </citation>
    <scope>NUCLEOTIDE SEQUENCE</scope>
    <source>
        <strain evidence="5">H4_3_1</strain>
    </source>
</reference>
<name>A0AAI8XLR0_MYCME</name>
<evidence type="ECO:0000256" key="3">
    <source>
        <dbReference type="ARBA" id="ARBA00023163"/>
    </source>
</evidence>
<dbReference type="InterPro" id="IPR036390">
    <property type="entry name" value="WH_DNA-bd_sf"/>
</dbReference>
<keyword evidence="3" id="KW-0804">Transcription</keyword>
<dbReference type="Pfam" id="PF12802">
    <property type="entry name" value="MarR_2"/>
    <property type="match status" value="1"/>
</dbReference>
<dbReference type="GO" id="GO:0003677">
    <property type="term" value="F:DNA binding"/>
    <property type="evidence" value="ECO:0007669"/>
    <property type="project" value="UniProtKB-KW"/>
</dbReference>
<dbReference type="EMBL" id="AP027452">
    <property type="protein sequence ID" value="BDY27131.1"/>
    <property type="molecule type" value="Genomic_DNA"/>
</dbReference>
<dbReference type="GO" id="GO:0003700">
    <property type="term" value="F:DNA-binding transcription factor activity"/>
    <property type="evidence" value="ECO:0007669"/>
    <property type="project" value="InterPro"/>
</dbReference>
<keyword evidence="1" id="KW-0805">Transcription regulation</keyword>
<evidence type="ECO:0000256" key="1">
    <source>
        <dbReference type="ARBA" id="ARBA00023015"/>
    </source>
</evidence>
<dbReference type="PANTHER" id="PTHR35790:SF4">
    <property type="entry name" value="HTH-TYPE TRANSCRIPTIONAL REGULATOR PCHR"/>
    <property type="match status" value="1"/>
</dbReference>
<dbReference type="AlphaFoldDB" id="A0AAI8XLR0"/>
<organism evidence="5 6">
    <name type="scientific">Mycolicibacterium mageritense</name>
    <name type="common">Mycobacterium mageritense</name>
    <dbReference type="NCBI Taxonomy" id="53462"/>
    <lineage>
        <taxon>Bacteria</taxon>
        <taxon>Bacillati</taxon>
        <taxon>Actinomycetota</taxon>
        <taxon>Actinomycetes</taxon>
        <taxon>Mycobacteriales</taxon>
        <taxon>Mycobacteriaceae</taxon>
        <taxon>Mycolicibacterium</taxon>
    </lineage>
</organism>
<dbReference type="CDD" id="cd00090">
    <property type="entry name" value="HTH_ARSR"/>
    <property type="match status" value="1"/>
</dbReference>
<dbReference type="Proteomes" id="UP001241092">
    <property type="component" value="Chromosome"/>
</dbReference>
<evidence type="ECO:0000313" key="5">
    <source>
        <dbReference type="EMBL" id="BDY27131.1"/>
    </source>
</evidence>
<dbReference type="PROSITE" id="PS50995">
    <property type="entry name" value="HTH_MARR_2"/>
    <property type="match status" value="1"/>
</dbReference>
<dbReference type="InterPro" id="IPR011991">
    <property type="entry name" value="ArsR-like_HTH"/>
</dbReference>
<dbReference type="SMART" id="SM00347">
    <property type="entry name" value="HTH_MARR"/>
    <property type="match status" value="1"/>
</dbReference>
<dbReference type="InterPro" id="IPR052067">
    <property type="entry name" value="Metal_resp_HTH_trans_reg"/>
</dbReference>
<evidence type="ECO:0000313" key="6">
    <source>
        <dbReference type="Proteomes" id="UP001241092"/>
    </source>
</evidence>
<protein>
    <recommendedName>
        <fullName evidence="4">HTH marR-type domain-containing protein</fullName>
    </recommendedName>
</protein>
<evidence type="ECO:0000259" key="4">
    <source>
        <dbReference type="PROSITE" id="PS50995"/>
    </source>
</evidence>